<evidence type="ECO:0000256" key="8">
    <source>
        <dbReference type="ARBA" id="ARBA00022840"/>
    </source>
</evidence>
<protein>
    <recommendedName>
        <fullName evidence="3">histidine kinase</fullName>
        <ecNumber evidence="3">2.7.13.3</ecNumber>
    </recommendedName>
</protein>
<name>A0ABQ2NUM2_9BACI</name>
<dbReference type="RefSeq" id="WP_188734389.1">
    <property type="nucleotide sequence ID" value="NZ_BMLW01000005.1"/>
</dbReference>
<dbReference type="PANTHER" id="PTHR45453:SF1">
    <property type="entry name" value="PHOSPHATE REGULON SENSOR PROTEIN PHOR"/>
    <property type="match status" value="1"/>
</dbReference>
<dbReference type="PRINTS" id="PR00344">
    <property type="entry name" value="BCTRLSENSOR"/>
</dbReference>
<feature type="transmembrane region" description="Helical" evidence="10">
    <location>
        <begin position="150"/>
        <end position="171"/>
    </location>
</feature>
<organism evidence="12 13">
    <name type="scientific">Oceanobacillus neutriphilus</name>
    <dbReference type="NCBI Taxonomy" id="531815"/>
    <lineage>
        <taxon>Bacteria</taxon>
        <taxon>Bacillati</taxon>
        <taxon>Bacillota</taxon>
        <taxon>Bacilli</taxon>
        <taxon>Bacillales</taxon>
        <taxon>Bacillaceae</taxon>
        <taxon>Oceanobacillus</taxon>
    </lineage>
</organism>
<evidence type="ECO:0000256" key="7">
    <source>
        <dbReference type="ARBA" id="ARBA00022777"/>
    </source>
</evidence>
<feature type="transmembrane region" description="Helical" evidence="10">
    <location>
        <begin position="12"/>
        <end position="37"/>
    </location>
</feature>
<dbReference type="Gene3D" id="1.10.287.130">
    <property type="match status" value="1"/>
</dbReference>
<dbReference type="Proteomes" id="UP000641206">
    <property type="component" value="Unassembled WGS sequence"/>
</dbReference>
<dbReference type="PROSITE" id="PS50109">
    <property type="entry name" value="HIS_KIN"/>
    <property type="match status" value="1"/>
</dbReference>
<keyword evidence="10" id="KW-0472">Membrane</keyword>
<evidence type="ECO:0000256" key="6">
    <source>
        <dbReference type="ARBA" id="ARBA00022741"/>
    </source>
</evidence>
<dbReference type="InterPro" id="IPR004358">
    <property type="entry name" value="Sig_transdc_His_kin-like_C"/>
</dbReference>
<dbReference type="InterPro" id="IPR036890">
    <property type="entry name" value="HATPase_C_sf"/>
</dbReference>
<comment type="catalytic activity">
    <reaction evidence="1">
        <text>ATP + protein L-histidine = ADP + protein N-phospho-L-histidine.</text>
        <dbReference type="EC" id="2.7.13.3"/>
    </reaction>
</comment>
<dbReference type="SUPFAM" id="SSF47384">
    <property type="entry name" value="Homodimeric domain of signal transducing histidine kinase"/>
    <property type="match status" value="1"/>
</dbReference>
<dbReference type="Pfam" id="PF00512">
    <property type="entry name" value="HisKA"/>
    <property type="match status" value="1"/>
</dbReference>
<evidence type="ECO:0000259" key="11">
    <source>
        <dbReference type="PROSITE" id="PS50109"/>
    </source>
</evidence>
<dbReference type="InterPro" id="IPR003594">
    <property type="entry name" value="HATPase_dom"/>
</dbReference>
<dbReference type="PANTHER" id="PTHR45453">
    <property type="entry name" value="PHOSPHATE REGULON SENSOR PROTEIN PHOR"/>
    <property type="match status" value="1"/>
</dbReference>
<feature type="domain" description="Histidine kinase" evidence="11">
    <location>
        <begin position="252"/>
        <end position="473"/>
    </location>
</feature>
<evidence type="ECO:0000313" key="13">
    <source>
        <dbReference type="Proteomes" id="UP000641206"/>
    </source>
</evidence>
<sequence>MKLKNRVAYYFVSRLFSLMLIWSLLIIISIVLISFFLENNQKETSQLSINEIAEHTVLINQIPSVDPETKEDLVKNNMWVQILDEQGSEVFSFNTPESVPNHYTPGELVSDYLYPAKNDFQLSTWSNTVDNQNLTWVLGKPLTSNNPFQYWVNNLWILFIIMAGLVIAIFFGRQLGAPLLYIVSWIESLSKGKYEEPFYHRKYNIKQRWRNKAKYNTYKELNQALSRLTSTLKRNTEERELLDKTREEWMTGVSHDLRTPLSVIKGYTVLLSSDEHVWEQTEVRHFSKIMEERVEYMEQLIEDFNLTFQLKNDTIPIQLEQKDLVNVIKNVLEQLEKMPEAKNKVFSFETNKEQIFLDMDVKYVQRALENLIANSIKHNPPDTTIKIILHEALSHPRQICVLIEDDGAGMDQETIEHLFDRYYRGTSAISNNSGTGLGMTIARQIIIAHGGEIALNSKLHLGTQFKITFPIYRYAEKRRDEET</sequence>
<dbReference type="CDD" id="cd00082">
    <property type="entry name" value="HisKA"/>
    <property type="match status" value="1"/>
</dbReference>
<keyword evidence="10" id="KW-0812">Transmembrane</keyword>
<dbReference type="Pfam" id="PF02518">
    <property type="entry name" value="HATPase_c"/>
    <property type="match status" value="1"/>
</dbReference>
<dbReference type="InterPro" id="IPR050351">
    <property type="entry name" value="BphY/WalK/GraS-like"/>
</dbReference>
<keyword evidence="7 12" id="KW-0418">Kinase</keyword>
<evidence type="ECO:0000256" key="3">
    <source>
        <dbReference type="ARBA" id="ARBA00012438"/>
    </source>
</evidence>
<dbReference type="EMBL" id="BMLW01000005">
    <property type="protein sequence ID" value="GGP10959.1"/>
    <property type="molecule type" value="Genomic_DNA"/>
</dbReference>
<evidence type="ECO:0000256" key="2">
    <source>
        <dbReference type="ARBA" id="ARBA00004370"/>
    </source>
</evidence>
<dbReference type="SMART" id="SM00387">
    <property type="entry name" value="HATPase_c"/>
    <property type="match status" value="1"/>
</dbReference>
<gene>
    <name evidence="12" type="primary">yvrG</name>
    <name evidence="12" type="ORF">GCM10011346_21150</name>
</gene>
<evidence type="ECO:0000256" key="10">
    <source>
        <dbReference type="SAM" id="Phobius"/>
    </source>
</evidence>
<comment type="caution">
    <text evidence="12">The sequence shown here is derived from an EMBL/GenBank/DDBJ whole genome shotgun (WGS) entry which is preliminary data.</text>
</comment>
<keyword evidence="4" id="KW-0597">Phosphoprotein</keyword>
<dbReference type="InterPro" id="IPR036097">
    <property type="entry name" value="HisK_dim/P_sf"/>
</dbReference>
<dbReference type="InterPro" id="IPR005467">
    <property type="entry name" value="His_kinase_dom"/>
</dbReference>
<keyword evidence="9" id="KW-0902">Two-component regulatory system</keyword>
<evidence type="ECO:0000313" key="12">
    <source>
        <dbReference type="EMBL" id="GGP10959.1"/>
    </source>
</evidence>
<dbReference type="GO" id="GO:0016301">
    <property type="term" value="F:kinase activity"/>
    <property type="evidence" value="ECO:0007669"/>
    <property type="project" value="UniProtKB-KW"/>
</dbReference>
<keyword evidence="13" id="KW-1185">Reference proteome</keyword>
<evidence type="ECO:0000256" key="4">
    <source>
        <dbReference type="ARBA" id="ARBA00022553"/>
    </source>
</evidence>
<accession>A0ABQ2NUM2</accession>
<dbReference type="Gene3D" id="3.30.565.10">
    <property type="entry name" value="Histidine kinase-like ATPase, C-terminal domain"/>
    <property type="match status" value="1"/>
</dbReference>
<dbReference type="CDD" id="cd00075">
    <property type="entry name" value="HATPase"/>
    <property type="match status" value="1"/>
</dbReference>
<dbReference type="InterPro" id="IPR003661">
    <property type="entry name" value="HisK_dim/P_dom"/>
</dbReference>
<keyword evidence="10" id="KW-1133">Transmembrane helix</keyword>
<keyword evidence="6" id="KW-0547">Nucleotide-binding</keyword>
<keyword evidence="8" id="KW-0067">ATP-binding</keyword>
<proteinExistence type="predicted"/>
<evidence type="ECO:0000256" key="9">
    <source>
        <dbReference type="ARBA" id="ARBA00023012"/>
    </source>
</evidence>
<evidence type="ECO:0000256" key="1">
    <source>
        <dbReference type="ARBA" id="ARBA00000085"/>
    </source>
</evidence>
<keyword evidence="5" id="KW-0808">Transferase</keyword>
<comment type="subcellular location">
    <subcellularLocation>
        <location evidence="2">Membrane</location>
    </subcellularLocation>
</comment>
<dbReference type="EC" id="2.7.13.3" evidence="3"/>
<dbReference type="SMART" id="SM00388">
    <property type="entry name" value="HisKA"/>
    <property type="match status" value="1"/>
</dbReference>
<evidence type="ECO:0000256" key="5">
    <source>
        <dbReference type="ARBA" id="ARBA00022679"/>
    </source>
</evidence>
<reference evidence="13" key="1">
    <citation type="journal article" date="2019" name="Int. J. Syst. Evol. Microbiol.">
        <title>The Global Catalogue of Microorganisms (GCM) 10K type strain sequencing project: providing services to taxonomists for standard genome sequencing and annotation.</title>
        <authorList>
            <consortium name="The Broad Institute Genomics Platform"/>
            <consortium name="The Broad Institute Genome Sequencing Center for Infectious Disease"/>
            <person name="Wu L."/>
            <person name="Ma J."/>
        </authorList>
    </citation>
    <scope>NUCLEOTIDE SEQUENCE [LARGE SCALE GENOMIC DNA]</scope>
    <source>
        <strain evidence="13">CGMCC 1.7693</strain>
    </source>
</reference>
<dbReference type="SUPFAM" id="SSF55874">
    <property type="entry name" value="ATPase domain of HSP90 chaperone/DNA topoisomerase II/histidine kinase"/>
    <property type="match status" value="1"/>
</dbReference>